<keyword evidence="3" id="KW-1185">Reference proteome</keyword>
<dbReference type="EMBL" id="JAAVMX010000012">
    <property type="protein sequence ID" value="KAF4503945.1"/>
    <property type="molecule type" value="Genomic_DNA"/>
</dbReference>
<dbReference type="AlphaFoldDB" id="A0A8H4LRG1"/>
<gene>
    <name evidence="2" type="ORF">G6O67_008573</name>
</gene>
<comment type="caution">
    <text evidence="2">The sequence shown here is derived from an EMBL/GenBank/DDBJ whole genome shotgun (WGS) entry which is preliminary data.</text>
</comment>
<dbReference type="OrthoDB" id="5419928at2759"/>
<evidence type="ECO:0000313" key="3">
    <source>
        <dbReference type="Proteomes" id="UP000557566"/>
    </source>
</evidence>
<protein>
    <submittedName>
        <fullName evidence="2">Uncharacterized protein</fullName>
    </submittedName>
</protein>
<evidence type="ECO:0000256" key="1">
    <source>
        <dbReference type="SAM" id="MobiDB-lite"/>
    </source>
</evidence>
<accession>A0A8H4LRG1</accession>
<evidence type="ECO:0000313" key="2">
    <source>
        <dbReference type="EMBL" id="KAF4503945.1"/>
    </source>
</evidence>
<proteinExistence type="predicted"/>
<reference evidence="2 3" key="1">
    <citation type="journal article" date="2020" name="Genome Biol. Evol.">
        <title>A new high-quality draft genome assembly of the Chinese cordyceps Ophiocordyceps sinensis.</title>
        <authorList>
            <person name="Shu R."/>
            <person name="Zhang J."/>
            <person name="Meng Q."/>
            <person name="Zhang H."/>
            <person name="Zhou G."/>
            <person name="Li M."/>
            <person name="Wu P."/>
            <person name="Zhao Y."/>
            <person name="Chen C."/>
            <person name="Qin Q."/>
        </authorList>
    </citation>
    <scope>NUCLEOTIDE SEQUENCE [LARGE SCALE GENOMIC DNA]</scope>
    <source>
        <strain evidence="2 3">IOZ07</strain>
    </source>
</reference>
<name>A0A8H4LRG1_9HYPO</name>
<dbReference type="Proteomes" id="UP000557566">
    <property type="component" value="Unassembled WGS sequence"/>
</dbReference>
<feature type="region of interest" description="Disordered" evidence="1">
    <location>
        <begin position="96"/>
        <end position="122"/>
    </location>
</feature>
<organism evidence="2 3">
    <name type="scientific">Ophiocordyceps sinensis</name>
    <dbReference type="NCBI Taxonomy" id="72228"/>
    <lineage>
        <taxon>Eukaryota</taxon>
        <taxon>Fungi</taxon>
        <taxon>Dikarya</taxon>
        <taxon>Ascomycota</taxon>
        <taxon>Pezizomycotina</taxon>
        <taxon>Sordariomycetes</taxon>
        <taxon>Hypocreomycetidae</taxon>
        <taxon>Hypocreales</taxon>
        <taxon>Ophiocordycipitaceae</taxon>
        <taxon>Ophiocordyceps</taxon>
    </lineage>
</organism>
<sequence length="122" mass="13141">MASTEVAVATFPVEVIAAMSDAELRQSIKEHRRPEGGYELPGDGWEQLSKDERNHLAERLKLTISYFAADRGGRNNSDQYAAADADAAGLIIPSPAEEQLEPMHSSTSAGRALTRKGGVDDT</sequence>